<reference evidence="1 2" key="1">
    <citation type="submission" date="2024-02" db="EMBL/GenBank/DDBJ databases">
        <title>Roseibium algae sp. nov., isolated from marine alga (Grateloupia sp.), showing potential in myo-inositol conversion.</title>
        <authorList>
            <person name="Wang Y."/>
        </authorList>
    </citation>
    <scope>NUCLEOTIDE SEQUENCE [LARGE SCALE GENOMIC DNA]</scope>
    <source>
        <strain evidence="1 2">H3510</strain>
    </source>
</reference>
<organism evidence="1 2">
    <name type="scientific">Roseibium algae</name>
    <dbReference type="NCBI Taxonomy" id="3123038"/>
    <lineage>
        <taxon>Bacteria</taxon>
        <taxon>Pseudomonadati</taxon>
        <taxon>Pseudomonadota</taxon>
        <taxon>Alphaproteobacteria</taxon>
        <taxon>Hyphomicrobiales</taxon>
        <taxon>Stappiaceae</taxon>
        <taxon>Roseibium</taxon>
    </lineage>
</organism>
<gene>
    <name evidence="1" type="ORF">V6575_13975</name>
</gene>
<accession>A0ABU8TN08</accession>
<dbReference type="SUPFAM" id="SSF53795">
    <property type="entry name" value="PEP carboxykinase-like"/>
    <property type="match status" value="1"/>
</dbReference>
<sequence>MVADTIHAGCVVVGPLGILVRGRSGSGKSALADLMIQSARLNGNFAALVSDDRTCLATKGRALIASVPGELAGMLEVRYFAIQATDYEAEAVVRLVVDFVDRQDIERLPEDPLPLVEIQGHLLPLLQVPETDFFSAIRLVRWALIQLFPNSPVYV</sequence>
<name>A0ABU8TN08_9HYPH</name>
<dbReference type="EMBL" id="JBAKIA010000009">
    <property type="protein sequence ID" value="MEJ8475198.1"/>
    <property type="molecule type" value="Genomic_DNA"/>
</dbReference>
<dbReference type="Gene3D" id="3.40.50.300">
    <property type="entry name" value="P-loop containing nucleotide triphosphate hydrolases"/>
    <property type="match status" value="1"/>
</dbReference>
<evidence type="ECO:0000313" key="1">
    <source>
        <dbReference type="EMBL" id="MEJ8475198.1"/>
    </source>
</evidence>
<proteinExistence type="predicted"/>
<protein>
    <submittedName>
        <fullName evidence="1">Aldolase</fullName>
    </submittedName>
</protein>
<dbReference type="InterPro" id="IPR027417">
    <property type="entry name" value="P-loop_NTPase"/>
</dbReference>
<comment type="caution">
    <text evidence="1">The sequence shown here is derived from an EMBL/GenBank/DDBJ whole genome shotgun (WGS) entry which is preliminary data.</text>
</comment>
<evidence type="ECO:0000313" key="2">
    <source>
        <dbReference type="Proteomes" id="UP001385499"/>
    </source>
</evidence>
<dbReference type="Proteomes" id="UP001385499">
    <property type="component" value="Unassembled WGS sequence"/>
</dbReference>
<dbReference type="RefSeq" id="WP_340275139.1">
    <property type="nucleotide sequence ID" value="NZ_JBAKIA010000009.1"/>
</dbReference>
<keyword evidence="2" id="KW-1185">Reference proteome</keyword>